<keyword evidence="2" id="KW-1185">Reference proteome</keyword>
<comment type="caution">
    <text evidence="1">The sequence shown here is derived from an EMBL/GenBank/DDBJ whole genome shotgun (WGS) entry which is preliminary data.</text>
</comment>
<evidence type="ECO:0000313" key="1">
    <source>
        <dbReference type="EMBL" id="KAI3740642.1"/>
    </source>
</evidence>
<dbReference type="Proteomes" id="UP001055811">
    <property type="component" value="Linkage Group LG05"/>
</dbReference>
<proteinExistence type="predicted"/>
<protein>
    <submittedName>
        <fullName evidence="1">Uncharacterized protein</fullName>
    </submittedName>
</protein>
<evidence type="ECO:0000313" key="2">
    <source>
        <dbReference type="Proteomes" id="UP001055811"/>
    </source>
</evidence>
<reference evidence="1 2" key="2">
    <citation type="journal article" date="2022" name="Mol. Ecol. Resour.">
        <title>The genomes of chicory, endive, great burdock and yacon provide insights into Asteraceae paleo-polyploidization history and plant inulin production.</title>
        <authorList>
            <person name="Fan W."/>
            <person name="Wang S."/>
            <person name="Wang H."/>
            <person name="Wang A."/>
            <person name="Jiang F."/>
            <person name="Liu H."/>
            <person name="Zhao H."/>
            <person name="Xu D."/>
            <person name="Zhang Y."/>
        </authorList>
    </citation>
    <scope>NUCLEOTIDE SEQUENCE [LARGE SCALE GENOMIC DNA]</scope>
    <source>
        <strain evidence="2">cv. Punajuju</strain>
        <tissue evidence="1">Leaves</tissue>
    </source>
</reference>
<name>A0ACB9D252_CICIN</name>
<gene>
    <name evidence="1" type="ORF">L2E82_31112</name>
</gene>
<organism evidence="1 2">
    <name type="scientific">Cichorium intybus</name>
    <name type="common">Chicory</name>
    <dbReference type="NCBI Taxonomy" id="13427"/>
    <lineage>
        <taxon>Eukaryota</taxon>
        <taxon>Viridiplantae</taxon>
        <taxon>Streptophyta</taxon>
        <taxon>Embryophyta</taxon>
        <taxon>Tracheophyta</taxon>
        <taxon>Spermatophyta</taxon>
        <taxon>Magnoliopsida</taxon>
        <taxon>eudicotyledons</taxon>
        <taxon>Gunneridae</taxon>
        <taxon>Pentapetalae</taxon>
        <taxon>asterids</taxon>
        <taxon>campanulids</taxon>
        <taxon>Asterales</taxon>
        <taxon>Asteraceae</taxon>
        <taxon>Cichorioideae</taxon>
        <taxon>Cichorieae</taxon>
        <taxon>Cichoriinae</taxon>
        <taxon>Cichorium</taxon>
    </lineage>
</organism>
<sequence>MIILKLRCGAGRFFGPKRVRLYMARRMTRSGDFVGIQRRYSLGIAIVVLAAIYGANFGGKYDLGNMKNIHATSNLPL</sequence>
<dbReference type="EMBL" id="CM042013">
    <property type="protein sequence ID" value="KAI3740642.1"/>
    <property type="molecule type" value="Genomic_DNA"/>
</dbReference>
<accession>A0ACB9D252</accession>
<reference evidence="2" key="1">
    <citation type="journal article" date="2022" name="Mol. Ecol. Resour.">
        <title>The genomes of chicory, endive, great burdock and yacon provide insights into Asteraceae palaeo-polyploidization history and plant inulin production.</title>
        <authorList>
            <person name="Fan W."/>
            <person name="Wang S."/>
            <person name="Wang H."/>
            <person name="Wang A."/>
            <person name="Jiang F."/>
            <person name="Liu H."/>
            <person name="Zhao H."/>
            <person name="Xu D."/>
            <person name="Zhang Y."/>
        </authorList>
    </citation>
    <scope>NUCLEOTIDE SEQUENCE [LARGE SCALE GENOMIC DNA]</scope>
    <source>
        <strain evidence="2">cv. Punajuju</strain>
    </source>
</reference>